<sequence length="258" mass="27532">MMNRQKGFTMPDAPNDNPQAPEVTDPAATAPETVENPTDAPAGPDADGGADLLADDGRQSYSRGYVERLRREGAKYRTAATEATSKVEEARAAAAAEAREQMARDIAKSLGIVEDETEEVDPDELIRQAEERATEHAQRADATAAELRDLKVSNALRDAAGSHKADTELLLPYLRGKKLLKGLDPTADGFADQVSDIVEQAVKDNPKLLAEVVPVVPDSSGGDPSGGNGTSGAAKGGSRIDAIREKRRERRKKEHGLL</sequence>
<proteinExistence type="predicted"/>
<feature type="region of interest" description="Disordered" evidence="1">
    <location>
        <begin position="1"/>
        <end position="65"/>
    </location>
</feature>
<keyword evidence="3" id="KW-1185">Reference proteome</keyword>
<gene>
    <name evidence="2" type="primary">6</name>
    <name evidence="2" type="ORF">SEA_OBLADI_6</name>
</gene>
<feature type="region of interest" description="Disordered" evidence="1">
    <location>
        <begin position="214"/>
        <end position="258"/>
    </location>
</feature>
<feature type="compositionally biased region" description="Low complexity" evidence="1">
    <location>
        <begin position="39"/>
        <end position="52"/>
    </location>
</feature>
<evidence type="ECO:0000256" key="1">
    <source>
        <dbReference type="SAM" id="MobiDB-lite"/>
    </source>
</evidence>
<name>A0A977KLM7_9CAUD</name>
<dbReference type="Proteomes" id="UP001064297">
    <property type="component" value="Segment"/>
</dbReference>
<dbReference type="EMBL" id="OP297535">
    <property type="protein sequence ID" value="UXE03729.1"/>
    <property type="molecule type" value="Genomic_DNA"/>
</dbReference>
<evidence type="ECO:0000313" key="3">
    <source>
        <dbReference type="Proteomes" id="UP001064297"/>
    </source>
</evidence>
<evidence type="ECO:0000313" key="2">
    <source>
        <dbReference type="EMBL" id="UXE03729.1"/>
    </source>
</evidence>
<reference evidence="2" key="1">
    <citation type="submission" date="2022-08" db="EMBL/GenBank/DDBJ databases">
        <authorList>
            <person name="Abuwarda M.A."/>
            <person name="Alvarez A."/>
            <person name="Batteikh M."/>
            <person name="Baughman A.P."/>
            <person name="Chavez V."/>
            <person name="Cheng C."/>
            <person name="Cosentino E.J."/>
            <person name="Di Blasi D.L."/>
            <person name="Dooley N.L."/>
            <person name="Empson B.M."/>
            <person name="Erfanian K."/>
            <person name="Esparza P.D."/>
            <person name="Fleming H.S."/>
            <person name="Ghannam M.S."/>
            <person name="Gibbons A.C."/>
            <person name="Gonzalez C."/>
            <person name="Huq N.E."/>
            <person name="Jin K."/>
            <person name="Kamarzar M."/>
            <person name="Khaine A."/>
            <person name="Krug K.R."/>
            <person name="Lee A."/>
            <person name="Liao S."/>
            <person name="Light I."/>
            <person name="Ma Y."/>
            <person name="Magaling J.M."/>
            <person name="McLinden K.C."/>
            <person name="Melkote A."/>
            <person name="Montoya Serpas C.A."/>
            <person name="Niazmandi K."/>
            <person name="Ostroske E.C."/>
            <person name="Paek B.H."/>
            <person name="Rajiv S."/>
            <person name="Santos C.E."/>
            <person name="Semaan S.A."/>
            <person name="Senthilvelan J."/>
            <person name="Sheppy T.E."/>
            <person name="Stephenson J.C."/>
            <person name="Tenney M.E."/>
            <person name="Teoh N."/>
            <person name="Thorp J.P."/>
            <person name="Turon Font G."/>
            <person name="Uvarov E.V."/>
            <person name="Verpukhovskiy P."/>
            <person name="Wang J."/>
            <person name="Whang A.Y."/>
            <person name="Wright N.E."/>
            <person name="Wu M."/>
            <person name="Zhuang C."/>
            <person name="Bruns J.A."/>
            <person name="Chai A.E."/>
            <person name="Parikh H."/>
            <person name="Zorawik M."/>
            <person name="Garza D.R."/>
            <person name="Ngo R.T."/>
            <person name="Reddi K."/>
            <person name="Garcia-Vedrenne A.E."/>
            <person name="Freise A.C."/>
            <person name="Balish M.F."/>
            <person name="Garlena R.A."/>
            <person name="Russell D.A."/>
            <person name="Jacobs-Sera D."/>
            <person name="Hatfull G.F."/>
        </authorList>
    </citation>
    <scope>NUCLEOTIDE SEQUENCE</scope>
</reference>
<organism evidence="2 3">
    <name type="scientific">Gordonia phage ObLaDi</name>
    <dbReference type="NCBI Taxonomy" id="2978487"/>
    <lineage>
        <taxon>Viruses</taxon>
        <taxon>Duplodnaviria</taxon>
        <taxon>Heunggongvirae</taxon>
        <taxon>Uroviricota</taxon>
        <taxon>Caudoviricetes</taxon>
        <taxon>Kruegerviridae</taxon>
        <taxon>Cafassovirus</taxon>
        <taxon>Cafassovirus obladi</taxon>
    </lineage>
</organism>
<protein>
    <submittedName>
        <fullName evidence="2">Scaffolding protein</fullName>
    </submittedName>
</protein>
<accession>A0A977KLM7</accession>
<feature type="compositionally biased region" description="Basic residues" evidence="1">
    <location>
        <begin position="247"/>
        <end position="258"/>
    </location>
</feature>